<dbReference type="InterPro" id="IPR001902">
    <property type="entry name" value="SLC26A/SulP_fam"/>
</dbReference>
<gene>
    <name evidence="7" type="ORF">MYP_2378</name>
</gene>
<name>A0A098LFB3_9BACT</name>
<sequence length="534" mass="56983">MRNFNSTYLKSDILAGLVVFLIALPLCLGIALASGAPLFSGIISGVIGGVVVGFLSKSQISVAGPAAGLTAIILTAIATLGSFETLLLAVVLAGLMQVALGFAKAGSISNYFPSNVIEGMLAAIGVIIILTQLPHAVGYDIANEGDFFYIDKESKHTLFTNIIDSVNFSHPGAIIVTIVSLVILISFNKLSFLKKIKFLPGALVAVIAGTIINEVFKATGSGLIISQEHLVNLPIPESMSDFIGQFATPDISQIMNIDVWIVAATIATVASIETLLCIEAADKLDPLKRFTNTNTELKAQGFGNILSGLIGGLPMTSVIVRTSANVNSGGRTKLATIAHGTFLMTAVLTIPFILNKIPLACLAGVLIMIGYKLANPSVFKHMWDNGKFQFIPFVVTVIAVVATDLLKGVGIGLAVSIFFILKGNIKLAYFFKKEEHQEGEVIHIELAQEVSFLNKAAIKQTLVHIPANSSVIIDASHTVYIDHDVLQLIKDFLEFGSKDKKINVQLVGFRKEYKINNSTRVTSIEASTEEAVNS</sequence>
<feature type="transmembrane region" description="Helical" evidence="5">
    <location>
        <begin position="62"/>
        <end position="80"/>
    </location>
</feature>
<protein>
    <recommendedName>
        <fullName evidence="6">STAS domain-containing protein</fullName>
    </recommendedName>
</protein>
<evidence type="ECO:0000313" key="7">
    <source>
        <dbReference type="EMBL" id="GAL85149.1"/>
    </source>
</evidence>
<accession>A0A098LFB3</accession>
<keyword evidence="4 5" id="KW-0472">Membrane</keyword>
<dbReference type="PANTHER" id="PTHR11814">
    <property type="entry name" value="SULFATE TRANSPORTER"/>
    <property type="match status" value="1"/>
</dbReference>
<feature type="transmembrane region" description="Helical" evidence="5">
    <location>
        <begin position="86"/>
        <end position="103"/>
    </location>
</feature>
<keyword evidence="2 5" id="KW-0812">Transmembrane</keyword>
<dbReference type="OrthoDB" id="9769739at2"/>
<dbReference type="eggNOG" id="COG0659">
    <property type="taxonomic scope" value="Bacteria"/>
</dbReference>
<organism evidence="7 8">
    <name type="scientific">Sporocytophaga myxococcoides</name>
    <dbReference type="NCBI Taxonomy" id="153721"/>
    <lineage>
        <taxon>Bacteria</taxon>
        <taxon>Pseudomonadati</taxon>
        <taxon>Bacteroidota</taxon>
        <taxon>Cytophagia</taxon>
        <taxon>Cytophagales</taxon>
        <taxon>Cytophagaceae</taxon>
        <taxon>Sporocytophaga</taxon>
    </lineage>
</organism>
<feature type="transmembrane region" description="Helical" evidence="5">
    <location>
        <begin position="301"/>
        <end position="320"/>
    </location>
</feature>
<feature type="domain" description="STAS" evidence="6">
    <location>
        <begin position="431"/>
        <end position="534"/>
    </location>
</feature>
<dbReference type="Proteomes" id="UP000030185">
    <property type="component" value="Unassembled WGS sequence"/>
</dbReference>
<feature type="transmembrane region" description="Helical" evidence="5">
    <location>
        <begin position="168"/>
        <end position="187"/>
    </location>
</feature>
<feature type="transmembrane region" description="Helical" evidence="5">
    <location>
        <begin position="390"/>
        <end position="421"/>
    </location>
</feature>
<dbReference type="AlphaFoldDB" id="A0A098LFB3"/>
<evidence type="ECO:0000256" key="5">
    <source>
        <dbReference type="SAM" id="Phobius"/>
    </source>
</evidence>
<dbReference type="STRING" id="153721.MYP_2378"/>
<feature type="transmembrane region" description="Helical" evidence="5">
    <location>
        <begin position="12"/>
        <end position="32"/>
    </location>
</feature>
<dbReference type="EMBL" id="BBLT01000004">
    <property type="protein sequence ID" value="GAL85149.1"/>
    <property type="molecule type" value="Genomic_DNA"/>
</dbReference>
<evidence type="ECO:0000256" key="3">
    <source>
        <dbReference type="ARBA" id="ARBA00022989"/>
    </source>
</evidence>
<dbReference type="PROSITE" id="PS50801">
    <property type="entry name" value="STAS"/>
    <property type="match status" value="1"/>
</dbReference>
<feature type="transmembrane region" description="Helical" evidence="5">
    <location>
        <begin position="341"/>
        <end position="370"/>
    </location>
</feature>
<dbReference type="InterPro" id="IPR002645">
    <property type="entry name" value="STAS_dom"/>
</dbReference>
<keyword evidence="3 5" id="KW-1133">Transmembrane helix</keyword>
<feature type="transmembrane region" description="Helical" evidence="5">
    <location>
        <begin position="38"/>
        <end position="55"/>
    </location>
</feature>
<evidence type="ECO:0000259" key="6">
    <source>
        <dbReference type="PROSITE" id="PS50801"/>
    </source>
</evidence>
<evidence type="ECO:0000256" key="1">
    <source>
        <dbReference type="ARBA" id="ARBA00004141"/>
    </source>
</evidence>
<evidence type="ECO:0000256" key="4">
    <source>
        <dbReference type="ARBA" id="ARBA00023136"/>
    </source>
</evidence>
<dbReference type="Pfam" id="PF00916">
    <property type="entry name" value="Sulfate_transp"/>
    <property type="match status" value="1"/>
</dbReference>
<dbReference type="GO" id="GO:0055085">
    <property type="term" value="P:transmembrane transport"/>
    <property type="evidence" value="ECO:0007669"/>
    <property type="project" value="InterPro"/>
</dbReference>
<feature type="transmembrane region" description="Helical" evidence="5">
    <location>
        <begin position="115"/>
        <end position="133"/>
    </location>
</feature>
<comment type="caution">
    <text evidence="7">The sequence shown here is derived from an EMBL/GenBank/DDBJ whole genome shotgun (WGS) entry which is preliminary data.</text>
</comment>
<dbReference type="RefSeq" id="WP_045463261.1">
    <property type="nucleotide sequence ID" value="NZ_BBLT01000004.1"/>
</dbReference>
<proteinExistence type="predicted"/>
<evidence type="ECO:0000256" key="2">
    <source>
        <dbReference type="ARBA" id="ARBA00022692"/>
    </source>
</evidence>
<keyword evidence="8" id="KW-1185">Reference proteome</keyword>
<reference evidence="7 8" key="1">
    <citation type="submission" date="2014-09" db="EMBL/GenBank/DDBJ databases">
        <title>Sporocytophaga myxococcoides PG-01 genome sequencing.</title>
        <authorList>
            <person name="Liu L."/>
            <person name="Gao P.J."/>
            <person name="Chen G.J."/>
            <person name="Wang L.S."/>
        </authorList>
    </citation>
    <scope>NUCLEOTIDE SEQUENCE [LARGE SCALE GENOMIC DNA]</scope>
    <source>
        <strain evidence="7 8">PG-01</strain>
    </source>
</reference>
<evidence type="ECO:0000313" key="8">
    <source>
        <dbReference type="Proteomes" id="UP000030185"/>
    </source>
</evidence>
<dbReference type="InterPro" id="IPR011547">
    <property type="entry name" value="SLC26A/SulP_dom"/>
</dbReference>
<dbReference type="GO" id="GO:0016020">
    <property type="term" value="C:membrane"/>
    <property type="evidence" value="ECO:0007669"/>
    <property type="project" value="UniProtKB-SubCell"/>
</dbReference>
<feature type="transmembrane region" description="Helical" evidence="5">
    <location>
        <begin position="259"/>
        <end position="281"/>
    </location>
</feature>
<comment type="subcellular location">
    <subcellularLocation>
        <location evidence="1">Membrane</location>
        <topology evidence="1">Multi-pass membrane protein</topology>
    </subcellularLocation>
</comment>